<dbReference type="Pfam" id="PF05175">
    <property type="entry name" value="MTS"/>
    <property type="match status" value="1"/>
</dbReference>
<dbReference type="PANTHER" id="PTHR47816">
    <property type="entry name" value="RIBOSOMAL RNA SMALL SUBUNIT METHYLTRANSFERASE C"/>
    <property type="match status" value="1"/>
</dbReference>
<dbReference type="Proteomes" id="UP000017052">
    <property type="component" value="Unassembled WGS sequence"/>
</dbReference>
<dbReference type="RefSeq" id="WP_021798634.1">
    <property type="nucleotide sequence ID" value="NZ_ACVN02000290.1"/>
</dbReference>
<evidence type="ECO:0000256" key="2">
    <source>
        <dbReference type="ARBA" id="ARBA00022679"/>
    </source>
</evidence>
<evidence type="ECO:0000259" key="3">
    <source>
        <dbReference type="Pfam" id="PF05175"/>
    </source>
</evidence>
<dbReference type="InterPro" id="IPR007848">
    <property type="entry name" value="Small_mtfrase_dom"/>
</dbReference>
<evidence type="ECO:0000313" key="4">
    <source>
        <dbReference type="EMBL" id="ERK50875.1"/>
    </source>
</evidence>
<dbReference type="GO" id="GO:0005840">
    <property type="term" value="C:ribosome"/>
    <property type="evidence" value="ECO:0007669"/>
    <property type="project" value="UniProtKB-KW"/>
</dbReference>
<gene>
    <name evidence="4" type="ORF">HMPREF0682_0571</name>
</gene>
<proteinExistence type="predicted"/>
<dbReference type="GeneID" id="95359120"/>
<evidence type="ECO:0000256" key="1">
    <source>
        <dbReference type="ARBA" id="ARBA00022603"/>
    </source>
</evidence>
<comment type="caution">
    <text evidence="4">The sequence shown here is derived from an EMBL/GenBank/DDBJ whole genome shotgun (WGS) entry which is preliminary data.</text>
</comment>
<dbReference type="GO" id="GO:0008757">
    <property type="term" value="F:S-adenosylmethionine-dependent methyltransferase activity"/>
    <property type="evidence" value="ECO:0007669"/>
    <property type="project" value="InterPro"/>
</dbReference>
<organism evidence="4 5">
    <name type="scientific">Propionibacterium acidifaciens F0233</name>
    <dbReference type="NCBI Taxonomy" id="553198"/>
    <lineage>
        <taxon>Bacteria</taxon>
        <taxon>Bacillati</taxon>
        <taxon>Actinomycetota</taxon>
        <taxon>Actinomycetes</taxon>
        <taxon>Propionibacteriales</taxon>
        <taxon>Propionibacteriaceae</taxon>
        <taxon>Propionibacterium</taxon>
    </lineage>
</organism>
<name>U2PJZ2_9ACTN</name>
<dbReference type="EMBL" id="ACVN02000290">
    <property type="protein sequence ID" value="ERK50875.1"/>
    <property type="molecule type" value="Genomic_DNA"/>
</dbReference>
<dbReference type="InterPro" id="IPR046977">
    <property type="entry name" value="RsmC/RlmG"/>
</dbReference>
<accession>U2PJZ2</accession>
<dbReference type="SUPFAM" id="SSF53335">
    <property type="entry name" value="S-adenosyl-L-methionine-dependent methyltransferases"/>
    <property type="match status" value="1"/>
</dbReference>
<protein>
    <submittedName>
        <fullName evidence="4">Ribosomal protein L11 methyltransferase-like protein</fullName>
    </submittedName>
</protein>
<keyword evidence="2" id="KW-0808">Transferase</keyword>
<keyword evidence="5" id="KW-1185">Reference proteome</keyword>
<dbReference type="OrthoDB" id="9764961at2"/>
<sequence length="203" mass="21540">MGHYFVTPAGPARPRTVRARIWGRELTLMSADGVFSAHRLDPGTAVLLRELDPPADRGARLLDLGCGIGPIALGLALECPSALVDAVDVNERAVELTAANARALGVADRVRAVRPSDIGPAVRYDEIWSNPPVRIGKAALHELLGTWLGRLRPGGVAHLVVARNLGADSLAAWLVRQGWRVRRVGSSRGYRVLDVTGGGDGGL</sequence>
<evidence type="ECO:0000313" key="5">
    <source>
        <dbReference type="Proteomes" id="UP000017052"/>
    </source>
</evidence>
<dbReference type="PANTHER" id="PTHR47816:SF4">
    <property type="entry name" value="RIBOSOMAL RNA SMALL SUBUNIT METHYLTRANSFERASE C"/>
    <property type="match status" value="1"/>
</dbReference>
<keyword evidence="1" id="KW-0489">Methyltransferase</keyword>
<dbReference type="InterPro" id="IPR029063">
    <property type="entry name" value="SAM-dependent_MTases_sf"/>
</dbReference>
<dbReference type="AlphaFoldDB" id="U2PJZ2"/>
<dbReference type="CDD" id="cd02440">
    <property type="entry name" value="AdoMet_MTases"/>
    <property type="match status" value="1"/>
</dbReference>
<feature type="domain" description="Methyltransferase small" evidence="3">
    <location>
        <begin position="25"/>
        <end position="193"/>
    </location>
</feature>
<reference evidence="4" key="1">
    <citation type="submission" date="2013-08" db="EMBL/GenBank/DDBJ databases">
        <authorList>
            <person name="Durkin A.S."/>
            <person name="Haft D.R."/>
            <person name="McCorrison J."/>
            <person name="Torralba M."/>
            <person name="Gillis M."/>
            <person name="Haft D.H."/>
            <person name="Methe B."/>
            <person name="Sutton G."/>
            <person name="Nelson K.E."/>
        </authorList>
    </citation>
    <scope>NUCLEOTIDE SEQUENCE [LARGE SCALE GENOMIC DNA]</scope>
    <source>
        <strain evidence="4">F0233</strain>
    </source>
</reference>
<dbReference type="GO" id="GO:0032259">
    <property type="term" value="P:methylation"/>
    <property type="evidence" value="ECO:0007669"/>
    <property type="project" value="UniProtKB-KW"/>
</dbReference>
<dbReference type="Gene3D" id="3.40.50.150">
    <property type="entry name" value="Vaccinia Virus protein VP39"/>
    <property type="match status" value="1"/>
</dbReference>